<evidence type="ECO:0000313" key="2">
    <source>
        <dbReference type="Proteomes" id="UP001412239"/>
    </source>
</evidence>
<gene>
    <name evidence="1" type="ORF">GSTUAT00008754001</name>
</gene>
<reference evidence="1" key="1">
    <citation type="submission" date="2015-10" db="EMBL/GenBank/DDBJ databases">
        <authorList>
            <person name="Regsiter A."/>
            <person name="william w."/>
        </authorList>
    </citation>
    <scope>NUCLEOTIDE SEQUENCE</scope>
    <source>
        <strain evidence="1">Montdore</strain>
    </source>
</reference>
<name>A0A292PJ62_9PEZI</name>
<dbReference type="EMBL" id="LN891239">
    <property type="protein sequence ID" value="CUS07154.1"/>
    <property type="molecule type" value="Genomic_DNA"/>
</dbReference>
<evidence type="ECO:0000313" key="1">
    <source>
        <dbReference type="EMBL" id="CUS07154.1"/>
    </source>
</evidence>
<sequence length="149" mass="16682">MSMDSLTPYATILCINARSQNPQPAHPQLRPTVQYSTSTAQHGRVHTAPQKSSLPPFPMLPSIHPSNPSSFLSFLRPARGSPQCCSSEWMCCRRWMAGHKRSLESGSRSWGFRAVRRGPVRVRYSTECVLRGKKGNLAYVILPDSHNFT</sequence>
<keyword evidence="2" id="KW-1185">Reference proteome</keyword>
<proteinExistence type="predicted"/>
<organism evidence="1 2">
    <name type="scientific">Tuber aestivum</name>
    <name type="common">summer truffle</name>
    <dbReference type="NCBI Taxonomy" id="59557"/>
    <lineage>
        <taxon>Eukaryota</taxon>
        <taxon>Fungi</taxon>
        <taxon>Dikarya</taxon>
        <taxon>Ascomycota</taxon>
        <taxon>Pezizomycotina</taxon>
        <taxon>Pezizomycetes</taxon>
        <taxon>Pezizales</taxon>
        <taxon>Tuberaceae</taxon>
        <taxon>Tuber</taxon>
    </lineage>
</organism>
<protein>
    <submittedName>
        <fullName evidence="1">Uncharacterized protein</fullName>
    </submittedName>
</protein>
<accession>A0A292PJ62</accession>
<dbReference type="AlphaFoldDB" id="A0A292PJ62"/>
<dbReference type="Proteomes" id="UP001412239">
    <property type="component" value="Unassembled WGS sequence"/>
</dbReference>